<dbReference type="AlphaFoldDB" id="C5KUB3"/>
<dbReference type="InterPro" id="IPR011009">
    <property type="entry name" value="Kinase-like_dom_sf"/>
</dbReference>
<keyword evidence="2" id="KW-1185">Reference proteome</keyword>
<feature type="non-terminal residue" evidence="1">
    <location>
        <position position="120"/>
    </location>
</feature>
<dbReference type="EMBL" id="GG676184">
    <property type="protein sequence ID" value="EER11930.1"/>
    <property type="molecule type" value="Genomic_DNA"/>
</dbReference>
<organism evidence="2">
    <name type="scientific">Perkinsus marinus (strain ATCC 50983 / TXsc)</name>
    <dbReference type="NCBI Taxonomy" id="423536"/>
    <lineage>
        <taxon>Eukaryota</taxon>
        <taxon>Sar</taxon>
        <taxon>Alveolata</taxon>
        <taxon>Perkinsozoa</taxon>
        <taxon>Perkinsea</taxon>
        <taxon>Perkinsida</taxon>
        <taxon>Perkinsidae</taxon>
        <taxon>Perkinsus</taxon>
    </lineage>
</organism>
<dbReference type="RefSeq" id="XP_002780135.1">
    <property type="nucleotide sequence ID" value="XM_002780089.1"/>
</dbReference>
<protein>
    <recommendedName>
        <fullName evidence="3">AGC-kinase C-terminal domain-containing protein</fullName>
    </recommendedName>
</protein>
<reference evidence="1 2" key="1">
    <citation type="submission" date="2008-07" db="EMBL/GenBank/DDBJ databases">
        <authorList>
            <person name="El-Sayed N."/>
            <person name="Caler E."/>
            <person name="Inman J."/>
            <person name="Amedeo P."/>
            <person name="Hass B."/>
            <person name="Wortman J."/>
        </authorList>
    </citation>
    <scope>NUCLEOTIDE SEQUENCE [LARGE SCALE GENOMIC DNA]</scope>
    <source>
        <strain evidence="2">ATCC 50983 / TXsc</strain>
    </source>
</reference>
<name>C5KUB3_PERM5</name>
<dbReference type="GeneID" id="9060692"/>
<dbReference type="InParanoid" id="C5KUB3"/>
<evidence type="ECO:0000313" key="1">
    <source>
        <dbReference type="EMBL" id="EER11930.1"/>
    </source>
</evidence>
<proteinExistence type="predicted"/>
<evidence type="ECO:0008006" key="3">
    <source>
        <dbReference type="Google" id="ProtNLM"/>
    </source>
</evidence>
<dbReference type="SUPFAM" id="SSF56112">
    <property type="entry name" value="Protein kinase-like (PK-like)"/>
    <property type="match status" value="1"/>
</dbReference>
<gene>
    <name evidence="1" type="ORF">Pmar_PMAR002662</name>
</gene>
<accession>C5KUB3</accession>
<sequence length="120" mass="13633">MDPEDVEKAYPPKYNDDVPVECRDLINGLLHPDPAQRWNFNCVKKGVMFEGFDWKAAGRKELEVPWLPAKVGEGAGVNATDDTAFCRRRTSITDHYDPLPLRRFSFCYQQVMAGDIDATP</sequence>
<dbReference type="Gene3D" id="1.10.510.10">
    <property type="entry name" value="Transferase(Phosphotransferase) domain 1"/>
    <property type="match status" value="1"/>
</dbReference>
<evidence type="ECO:0000313" key="2">
    <source>
        <dbReference type="Proteomes" id="UP000007800"/>
    </source>
</evidence>
<dbReference type="Proteomes" id="UP000007800">
    <property type="component" value="Unassembled WGS sequence"/>
</dbReference>
<dbReference type="OrthoDB" id="63267at2759"/>